<proteinExistence type="predicted"/>
<dbReference type="InterPro" id="IPR029095">
    <property type="entry name" value="NarX-like_N"/>
</dbReference>
<dbReference type="EMBL" id="JABBGA010000002">
    <property type="protein sequence ID" value="NML24922.1"/>
    <property type="molecule type" value="Genomic_DNA"/>
</dbReference>
<gene>
    <name evidence="7" type="ORF">HHL15_04175</name>
</gene>
<keyword evidence="2" id="KW-0812">Transmembrane</keyword>
<comment type="caution">
    <text evidence="7">The sequence shown here is derived from an EMBL/GenBank/DDBJ whole genome shotgun (WGS) entry which is preliminary data.</text>
</comment>
<sequence length="266" mass="29138">MDRRGFLILAGCCLAMTAAWGAGPLAPLHGLAAAINKSGRQRMLSQRTAKAWAMLVLGVLPERAKLILNQSISLFEQQLAELGALLPSDELRGLHLQLEHEWGRFRPLLADIRSNGQAVWSGSEAVLGAAHKLTLAYERAYAKPAGRLVNVSGRQRMLSQRMAKAYLFRRLGVLPGPAGEMLEQAMSEFARAHEELKAPRPGAGQIQAGLALVEQQWYFFRNALTLRDSGNQDKAAADVATTSERILEEMELIVGLYERAAREGEA</sequence>
<dbReference type="GO" id="GO:0016020">
    <property type="term" value="C:membrane"/>
    <property type="evidence" value="ECO:0007669"/>
    <property type="project" value="UniProtKB-SubCell"/>
</dbReference>
<comment type="subcellular location">
    <subcellularLocation>
        <location evidence="1">Membrane</location>
        <topology evidence="1">Multi-pass membrane protein</topology>
    </subcellularLocation>
</comment>
<keyword evidence="3" id="KW-1133">Transmembrane helix</keyword>
<feature type="signal peptide" evidence="5">
    <location>
        <begin position="1"/>
        <end position="21"/>
    </location>
</feature>
<evidence type="ECO:0000256" key="3">
    <source>
        <dbReference type="ARBA" id="ARBA00022989"/>
    </source>
</evidence>
<keyword evidence="8" id="KW-1185">Reference proteome</keyword>
<name>A0A848G106_9RHOO</name>
<protein>
    <recommendedName>
        <fullName evidence="6">NarX-like N-terminal domain-containing protein</fullName>
    </recommendedName>
</protein>
<evidence type="ECO:0000256" key="1">
    <source>
        <dbReference type="ARBA" id="ARBA00004141"/>
    </source>
</evidence>
<evidence type="ECO:0000313" key="8">
    <source>
        <dbReference type="Proteomes" id="UP000580043"/>
    </source>
</evidence>
<feature type="domain" description="NarX-like N-terminal" evidence="6">
    <location>
        <begin position="29"/>
        <end position="119"/>
    </location>
</feature>
<dbReference type="AlphaFoldDB" id="A0A848G106"/>
<feature type="chain" id="PRO_5032911978" description="NarX-like N-terminal domain-containing protein" evidence="5">
    <location>
        <begin position="22"/>
        <end position="266"/>
    </location>
</feature>
<dbReference type="Gene3D" id="1.20.120.960">
    <property type="entry name" value="Histidine kinase NarX, sensor domain"/>
    <property type="match status" value="1"/>
</dbReference>
<keyword evidence="5" id="KW-0732">Signal</keyword>
<accession>A0A848G106</accession>
<evidence type="ECO:0000256" key="4">
    <source>
        <dbReference type="ARBA" id="ARBA00023136"/>
    </source>
</evidence>
<evidence type="ECO:0000313" key="7">
    <source>
        <dbReference type="EMBL" id="NML24922.1"/>
    </source>
</evidence>
<evidence type="ECO:0000256" key="2">
    <source>
        <dbReference type="ARBA" id="ARBA00022692"/>
    </source>
</evidence>
<dbReference type="RefSeq" id="WP_169144560.1">
    <property type="nucleotide sequence ID" value="NZ_JABBGA010000002.1"/>
</dbReference>
<organism evidence="7 8">
    <name type="scientific">Zoogloea dura</name>
    <dbReference type="NCBI Taxonomy" id="2728840"/>
    <lineage>
        <taxon>Bacteria</taxon>
        <taxon>Pseudomonadati</taxon>
        <taxon>Pseudomonadota</taxon>
        <taxon>Betaproteobacteria</taxon>
        <taxon>Rhodocyclales</taxon>
        <taxon>Zoogloeaceae</taxon>
        <taxon>Zoogloea</taxon>
    </lineage>
</organism>
<feature type="domain" description="NarX-like N-terminal" evidence="6">
    <location>
        <begin position="142"/>
        <end position="227"/>
    </location>
</feature>
<dbReference type="Proteomes" id="UP000580043">
    <property type="component" value="Unassembled WGS sequence"/>
</dbReference>
<dbReference type="InterPro" id="IPR042295">
    <property type="entry name" value="NarX-like_N_sf"/>
</dbReference>
<reference evidence="7 8" key="1">
    <citation type="submission" date="2020-04" db="EMBL/GenBank/DDBJ databases">
        <title>Zoogloea sp. G-4-1-14 isolated from soil.</title>
        <authorList>
            <person name="Dahal R.H."/>
        </authorList>
    </citation>
    <scope>NUCLEOTIDE SEQUENCE [LARGE SCALE GENOMIC DNA]</scope>
    <source>
        <strain evidence="7 8">G-4-1-14</strain>
    </source>
</reference>
<evidence type="ECO:0000259" key="6">
    <source>
        <dbReference type="Pfam" id="PF13675"/>
    </source>
</evidence>
<keyword evidence="4" id="KW-0472">Membrane</keyword>
<evidence type="ECO:0000256" key="5">
    <source>
        <dbReference type="SAM" id="SignalP"/>
    </source>
</evidence>
<dbReference type="Pfam" id="PF13675">
    <property type="entry name" value="PilJ"/>
    <property type="match status" value="2"/>
</dbReference>